<proteinExistence type="inferred from homology"/>
<dbReference type="AlphaFoldDB" id="A0A133S2M8"/>
<evidence type="ECO:0000313" key="10">
    <source>
        <dbReference type="EMBL" id="MDK7357520.1"/>
    </source>
</evidence>
<dbReference type="Proteomes" id="UP001236274">
    <property type="component" value="Unassembled WGS sequence"/>
</dbReference>
<dbReference type="PANTHER" id="PTHR43297">
    <property type="entry name" value="OLIGOPEPTIDE TRANSPORT ATP-BINDING PROTEIN APPD"/>
    <property type="match status" value="1"/>
</dbReference>
<dbReference type="PROSITE" id="PS50893">
    <property type="entry name" value="ABC_TRANSPORTER_2"/>
    <property type="match status" value="1"/>
</dbReference>
<dbReference type="RefSeq" id="WP_005379801.1">
    <property type="nucleotide sequence ID" value="NZ_CABFMO010000016.1"/>
</dbReference>
<evidence type="ECO:0000313" key="13">
    <source>
        <dbReference type="Proteomes" id="UP000277803"/>
    </source>
</evidence>
<dbReference type="PROSITE" id="PS00211">
    <property type="entry name" value="ABC_TRANSPORTER_1"/>
    <property type="match status" value="1"/>
</dbReference>
<reference evidence="9 12" key="1">
    <citation type="submission" date="2016-01" db="EMBL/GenBank/DDBJ databases">
        <authorList>
            <person name="Oliw E.H."/>
        </authorList>
    </citation>
    <scope>NUCLEOTIDE SEQUENCE [LARGE SCALE GENOMIC DNA]</scope>
    <source>
        <strain evidence="9 12">CMW7756B</strain>
    </source>
</reference>
<comment type="subcellular location">
    <subcellularLocation>
        <location evidence="1">Cell membrane</location>
        <topology evidence="1">Peripheral membrane protein</topology>
    </subcellularLocation>
</comment>
<keyword evidence="7" id="KW-0472">Membrane</keyword>
<dbReference type="Pfam" id="PF08352">
    <property type="entry name" value="oligo_HPY"/>
    <property type="match status" value="1"/>
</dbReference>
<keyword evidence="3" id="KW-0813">Transport</keyword>
<dbReference type="GO" id="GO:0016887">
    <property type="term" value="F:ATP hydrolysis activity"/>
    <property type="evidence" value="ECO:0007669"/>
    <property type="project" value="InterPro"/>
</dbReference>
<dbReference type="EMBL" id="QXZZ01000012">
    <property type="protein sequence ID" value="RJY51172.1"/>
    <property type="molecule type" value="Genomic_DNA"/>
</dbReference>
<dbReference type="GO" id="GO:0005524">
    <property type="term" value="F:ATP binding"/>
    <property type="evidence" value="ECO:0007669"/>
    <property type="project" value="UniProtKB-KW"/>
</dbReference>
<dbReference type="Pfam" id="PF00005">
    <property type="entry name" value="ABC_tran"/>
    <property type="match status" value="1"/>
</dbReference>
<dbReference type="InterPro" id="IPR003439">
    <property type="entry name" value="ABC_transporter-like_ATP-bd"/>
</dbReference>
<evidence type="ECO:0000256" key="5">
    <source>
        <dbReference type="ARBA" id="ARBA00022741"/>
    </source>
</evidence>
<keyword evidence="4" id="KW-1003">Cell membrane</keyword>
<reference evidence="11 13" key="2">
    <citation type="submission" date="2018-09" db="EMBL/GenBank/DDBJ databases">
        <title>Genome sequence of Veillonella atypica isolated from periodontal Korean patients.</title>
        <authorList>
            <person name="Lee J.-H."/>
            <person name="Moon J.-H."/>
            <person name="Shin S.-Y."/>
        </authorList>
    </citation>
    <scope>NUCLEOTIDE SEQUENCE [LARGE SCALE GENOMIC DNA]</scope>
    <source>
        <strain evidence="11 13">KHUD_V1</strain>
    </source>
</reference>
<evidence type="ECO:0000256" key="3">
    <source>
        <dbReference type="ARBA" id="ARBA00022448"/>
    </source>
</evidence>
<sequence length="327" mass="36643">MMNDILVDVRNLSITIDTFRGPLRIIRNQDIMLRKGEILGVVGESGCGKSVMVNSLMGLLPEGRTKIKSEKFEIDGEDCQDYVEEDWNELRGTTVAMVFQDPMTALNPILTIGEQIYEVIHRSNAYGDDYDEKAIALDLLKKMGLSTPEKRLNQYPHELSGGMRQRVCIAMAVAGRPKILICDEPTTALDTTTEAQILRLMQTLAVEAGIGIIFISHNLRVIAQLCDRVMVMYAGKCVESATVEDLFNDPRHPYTIGLLMSLPQGKWHGELKAIEGQPPDLYELPRGCAFNPRCKWAMRICGKRIPMISNVGNNHEYTCWLAKLEGL</sequence>
<dbReference type="NCBIfam" id="TIGR01727">
    <property type="entry name" value="oligo_HPY"/>
    <property type="match status" value="1"/>
</dbReference>
<dbReference type="CDD" id="cd03257">
    <property type="entry name" value="ABC_NikE_OppD_transporters"/>
    <property type="match status" value="1"/>
</dbReference>
<accession>A0A133S2M8</accession>
<keyword evidence="6 9" id="KW-0067">ATP-binding</keyword>
<dbReference type="GO" id="GO:0015833">
    <property type="term" value="P:peptide transport"/>
    <property type="evidence" value="ECO:0007669"/>
    <property type="project" value="InterPro"/>
</dbReference>
<dbReference type="PANTHER" id="PTHR43297:SF2">
    <property type="entry name" value="DIPEPTIDE TRANSPORT ATP-BINDING PROTEIN DPPD"/>
    <property type="match status" value="1"/>
</dbReference>
<evidence type="ECO:0000256" key="1">
    <source>
        <dbReference type="ARBA" id="ARBA00004202"/>
    </source>
</evidence>
<dbReference type="EMBL" id="JASORJ010000015">
    <property type="protein sequence ID" value="MDK7357520.1"/>
    <property type="molecule type" value="Genomic_DNA"/>
</dbReference>
<feature type="domain" description="ABC transporter" evidence="8">
    <location>
        <begin position="7"/>
        <end position="259"/>
    </location>
</feature>
<evidence type="ECO:0000313" key="11">
    <source>
        <dbReference type="EMBL" id="RJY51172.1"/>
    </source>
</evidence>
<dbReference type="EMBL" id="LRQT01000086">
    <property type="protein sequence ID" value="KXA62635.1"/>
    <property type="molecule type" value="Genomic_DNA"/>
</dbReference>
<dbReference type="Gene3D" id="3.40.50.300">
    <property type="entry name" value="P-loop containing nucleotide triphosphate hydrolases"/>
    <property type="match status" value="1"/>
</dbReference>
<dbReference type="InterPro" id="IPR013563">
    <property type="entry name" value="Oligopep_ABC_C"/>
</dbReference>
<dbReference type="PATRIC" id="fig|39777.7.peg.1463"/>
<dbReference type="Proteomes" id="UP000277803">
    <property type="component" value="Unassembled WGS sequence"/>
</dbReference>
<dbReference type="FunFam" id="3.40.50.300:FF:000016">
    <property type="entry name" value="Oligopeptide ABC transporter ATP-binding component"/>
    <property type="match status" value="1"/>
</dbReference>
<dbReference type="GO" id="GO:0005886">
    <property type="term" value="C:plasma membrane"/>
    <property type="evidence" value="ECO:0007669"/>
    <property type="project" value="UniProtKB-SubCell"/>
</dbReference>
<protein>
    <submittedName>
        <fullName evidence="10">ABC transporter ATP-binding protein</fullName>
    </submittedName>
    <submittedName>
        <fullName evidence="9">Putative oligopeptide ABC transporter, ATP-binding protein OppD</fullName>
    </submittedName>
</protein>
<comment type="similarity">
    <text evidence="2">Belongs to the ABC transporter superfamily.</text>
</comment>
<dbReference type="SMART" id="SM00382">
    <property type="entry name" value="AAA"/>
    <property type="match status" value="1"/>
</dbReference>
<evidence type="ECO:0000256" key="4">
    <source>
        <dbReference type="ARBA" id="ARBA00022475"/>
    </source>
</evidence>
<organism evidence="9">
    <name type="scientific">Veillonella atypica</name>
    <dbReference type="NCBI Taxonomy" id="39777"/>
    <lineage>
        <taxon>Bacteria</taxon>
        <taxon>Bacillati</taxon>
        <taxon>Bacillota</taxon>
        <taxon>Negativicutes</taxon>
        <taxon>Veillonellales</taxon>
        <taxon>Veillonellaceae</taxon>
        <taxon>Veillonella</taxon>
    </lineage>
</organism>
<evidence type="ECO:0000313" key="12">
    <source>
        <dbReference type="Proteomes" id="UP000070226"/>
    </source>
</evidence>
<evidence type="ECO:0000256" key="6">
    <source>
        <dbReference type="ARBA" id="ARBA00022840"/>
    </source>
</evidence>
<evidence type="ECO:0000256" key="7">
    <source>
        <dbReference type="ARBA" id="ARBA00023136"/>
    </source>
</evidence>
<evidence type="ECO:0000256" key="2">
    <source>
        <dbReference type="ARBA" id="ARBA00005417"/>
    </source>
</evidence>
<dbReference type="SUPFAM" id="SSF52540">
    <property type="entry name" value="P-loop containing nucleoside triphosphate hydrolases"/>
    <property type="match status" value="1"/>
</dbReference>
<name>A0A133S2M8_9FIRM</name>
<gene>
    <name evidence="11" type="ORF">D2965_02355</name>
    <name evidence="9" type="ORF">HMPREF3233_01498</name>
    <name evidence="10" type="ORF">QP520_07765</name>
</gene>
<dbReference type="Proteomes" id="UP000070226">
    <property type="component" value="Unassembled WGS sequence"/>
</dbReference>
<dbReference type="InterPro" id="IPR050388">
    <property type="entry name" value="ABC_Ni/Peptide_Import"/>
</dbReference>
<dbReference type="InterPro" id="IPR003593">
    <property type="entry name" value="AAA+_ATPase"/>
</dbReference>
<dbReference type="STRING" id="39777.B7L28_02510"/>
<evidence type="ECO:0000259" key="8">
    <source>
        <dbReference type="PROSITE" id="PS50893"/>
    </source>
</evidence>
<dbReference type="InterPro" id="IPR017871">
    <property type="entry name" value="ABC_transporter-like_CS"/>
</dbReference>
<reference evidence="10" key="3">
    <citation type="submission" date="2023-05" db="EMBL/GenBank/DDBJ databases">
        <title>Cataloging the Phylogenetic Diversity of Human Bladder Bacteria.</title>
        <authorList>
            <person name="Du J."/>
        </authorList>
    </citation>
    <scope>NUCLEOTIDE SEQUENCE</scope>
    <source>
        <strain evidence="10">UMB10101</strain>
    </source>
</reference>
<evidence type="ECO:0000313" key="9">
    <source>
        <dbReference type="EMBL" id="KXA62635.1"/>
    </source>
</evidence>
<keyword evidence="5" id="KW-0547">Nucleotide-binding</keyword>
<comment type="caution">
    <text evidence="9">The sequence shown here is derived from an EMBL/GenBank/DDBJ whole genome shotgun (WGS) entry which is preliminary data.</text>
</comment>
<dbReference type="InterPro" id="IPR027417">
    <property type="entry name" value="P-loop_NTPase"/>
</dbReference>